<evidence type="ECO:0000256" key="2">
    <source>
        <dbReference type="ARBA" id="ARBA00005510"/>
    </source>
</evidence>
<evidence type="ECO:0000256" key="3">
    <source>
        <dbReference type="ARBA" id="ARBA00023015"/>
    </source>
</evidence>
<feature type="compositionally biased region" description="Basic and acidic residues" evidence="6">
    <location>
        <begin position="259"/>
        <end position="292"/>
    </location>
</feature>
<gene>
    <name evidence="8" type="ORF">LUZ61_012318</name>
</gene>
<dbReference type="SMART" id="SM00353">
    <property type="entry name" value="HLH"/>
    <property type="match status" value="1"/>
</dbReference>
<evidence type="ECO:0000256" key="6">
    <source>
        <dbReference type="SAM" id="MobiDB-lite"/>
    </source>
</evidence>
<name>A0AAD6F1E4_9POAL</name>
<comment type="subcellular location">
    <subcellularLocation>
        <location evidence="1">Nucleus</location>
    </subcellularLocation>
</comment>
<organism evidence="8 9">
    <name type="scientific">Rhynchospora tenuis</name>
    <dbReference type="NCBI Taxonomy" id="198213"/>
    <lineage>
        <taxon>Eukaryota</taxon>
        <taxon>Viridiplantae</taxon>
        <taxon>Streptophyta</taxon>
        <taxon>Embryophyta</taxon>
        <taxon>Tracheophyta</taxon>
        <taxon>Spermatophyta</taxon>
        <taxon>Magnoliopsida</taxon>
        <taxon>Liliopsida</taxon>
        <taxon>Poales</taxon>
        <taxon>Cyperaceae</taxon>
        <taxon>Cyperoideae</taxon>
        <taxon>Rhynchosporeae</taxon>
        <taxon>Rhynchospora</taxon>
    </lineage>
</organism>
<dbReference type="GO" id="GO:0046983">
    <property type="term" value="F:protein dimerization activity"/>
    <property type="evidence" value="ECO:0007669"/>
    <property type="project" value="InterPro"/>
</dbReference>
<comment type="similarity">
    <text evidence="2">Belongs to the bHLH protein family.</text>
</comment>
<dbReference type="EMBL" id="JAMRDG010000001">
    <property type="protein sequence ID" value="KAJ3708613.1"/>
    <property type="molecule type" value="Genomic_DNA"/>
</dbReference>
<dbReference type="InterPro" id="IPR011598">
    <property type="entry name" value="bHLH_dom"/>
</dbReference>
<dbReference type="InterPro" id="IPR024097">
    <property type="entry name" value="bHLH_ZIP_TF"/>
</dbReference>
<keyword evidence="4" id="KW-0804">Transcription</keyword>
<evidence type="ECO:0000313" key="8">
    <source>
        <dbReference type="EMBL" id="KAJ3708613.1"/>
    </source>
</evidence>
<keyword evidence="3" id="KW-0805">Transcription regulation</keyword>
<proteinExistence type="inferred from homology"/>
<feature type="compositionally biased region" description="Basic and acidic residues" evidence="6">
    <location>
        <begin position="204"/>
        <end position="224"/>
    </location>
</feature>
<dbReference type="PROSITE" id="PS50888">
    <property type="entry name" value="BHLH"/>
    <property type="match status" value="1"/>
</dbReference>
<dbReference type="AlphaFoldDB" id="A0AAD6F1E4"/>
<dbReference type="Proteomes" id="UP001210211">
    <property type="component" value="Unassembled WGS sequence"/>
</dbReference>
<evidence type="ECO:0000313" key="9">
    <source>
        <dbReference type="Proteomes" id="UP001210211"/>
    </source>
</evidence>
<dbReference type="GO" id="GO:0003700">
    <property type="term" value="F:DNA-binding transcription factor activity"/>
    <property type="evidence" value="ECO:0007669"/>
    <property type="project" value="TreeGrafter"/>
</dbReference>
<feature type="region of interest" description="Disordered" evidence="6">
    <location>
        <begin position="170"/>
        <end position="292"/>
    </location>
</feature>
<dbReference type="PANTHER" id="PTHR12565">
    <property type="entry name" value="STEROL REGULATORY ELEMENT-BINDING PROTEIN"/>
    <property type="match status" value="1"/>
</dbReference>
<dbReference type="PANTHER" id="PTHR12565:SF184">
    <property type="entry name" value="BHLH TRANSCRIPTION FACTOR"/>
    <property type="match status" value="1"/>
</dbReference>
<evidence type="ECO:0000259" key="7">
    <source>
        <dbReference type="PROSITE" id="PS50888"/>
    </source>
</evidence>
<comment type="caution">
    <text evidence="8">The sequence shown here is derived from an EMBL/GenBank/DDBJ whole genome shotgun (WGS) entry which is preliminary data.</text>
</comment>
<dbReference type="GO" id="GO:0005634">
    <property type="term" value="C:nucleus"/>
    <property type="evidence" value="ECO:0007669"/>
    <property type="project" value="UniProtKB-SubCell"/>
</dbReference>
<evidence type="ECO:0000256" key="4">
    <source>
        <dbReference type="ARBA" id="ARBA00023163"/>
    </source>
</evidence>
<dbReference type="Pfam" id="PF00010">
    <property type="entry name" value="HLH"/>
    <property type="match status" value="1"/>
</dbReference>
<dbReference type="CDD" id="cd18919">
    <property type="entry name" value="bHLH_AtBPE_like"/>
    <property type="match status" value="1"/>
</dbReference>
<protein>
    <recommendedName>
        <fullName evidence="7">BHLH domain-containing protein</fullName>
    </recommendedName>
</protein>
<evidence type="ECO:0000256" key="1">
    <source>
        <dbReference type="ARBA" id="ARBA00004123"/>
    </source>
</evidence>
<sequence length="470" mass="50680">MNCGESSELPHCFLNLNWDQSIDPNSQLDSALTSIVSSNAPNFLSQSEISSQSHYVGTNGPIGSSNGSLTSPPPELNLSMGGGRPGLMPMLPNLVPMNHLDQFQPDHGFTERAARLSCFDGRNYSGFGAQFDLASIKDKRLEAALLGGGQVTQLLDKAQLGINNAVNAREDSSVSDPVSGSGQIGLAGPSDNGVRKRKAPAKGKGKETQKVTEDKGSDTKRCKSVESNGTQEEAIKPKQEPNGSVSTGTAENSNGAKSKGKDTSTKPPEPPKDYIHVRARRGEATDSHSLAERVRREKISQRMKLLQDLVPGCNKVVGKAVMLDEIINYVQSLQRQVEFLSMKLATVNPQLDFNNLPSLLPKDMQQACAPLLNPSFPLDTSGSALPFSNSQQQGNPLHFVSSSSSPVDPHNTIHPYFNAVPDAASQLGAFWHDDLQNVVQMDMRPNHEEIPVSSQSFSGAMQQAHMKMEL</sequence>
<accession>A0AAD6F1E4</accession>
<evidence type="ECO:0000256" key="5">
    <source>
        <dbReference type="ARBA" id="ARBA00023242"/>
    </source>
</evidence>
<feature type="region of interest" description="Disordered" evidence="6">
    <location>
        <begin position="382"/>
        <end position="405"/>
    </location>
</feature>
<dbReference type="InterPro" id="IPR036638">
    <property type="entry name" value="HLH_DNA-bd_sf"/>
</dbReference>
<feature type="domain" description="BHLH" evidence="7">
    <location>
        <begin position="283"/>
        <end position="333"/>
    </location>
</feature>
<dbReference type="Gene3D" id="4.10.280.10">
    <property type="entry name" value="Helix-loop-helix DNA-binding domain"/>
    <property type="match status" value="1"/>
</dbReference>
<keyword evidence="5" id="KW-0539">Nucleus</keyword>
<reference evidence="8 9" key="1">
    <citation type="journal article" date="2022" name="Cell">
        <title>Repeat-based holocentromeres influence genome architecture and karyotype evolution.</title>
        <authorList>
            <person name="Hofstatter P.G."/>
            <person name="Thangavel G."/>
            <person name="Lux T."/>
            <person name="Neumann P."/>
            <person name="Vondrak T."/>
            <person name="Novak P."/>
            <person name="Zhang M."/>
            <person name="Costa L."/>
            <person name="Castellani M."/>
            <person name="Scott A."/>
            <person name="Toegelov H."/>
            <person name="Fuchs J."/>
            <person name="Mata-Sucre Y."/>
            <person name="Dias Y."/>
            <person name="Vanzela A.L.L."/>
            <person name="Huettel B."/>
            <person name="Almeida C.C.S."/>
            <person name="Simkova H."/>
            <person name="Souza G."/>
            <person name="Pedrosa-Harand A."/>
            <person name="Macas J."/>
            <person name="Mayer K.F.X."/>
            <person name="Houben A."/>
            <person name="Marques A."/>
        </authorList>
    </citation>
    <scope>NUCLEOTIDE SEQUENCE [LARGE SCALE GENOMIC DNA]</scope>
    <source>
        <strain evidence="8">RhyTen1mFocal</strain>
    </source>
</reference>
<dbReference type="FunFam" id="4.10.280.10:FF:000002">
    <property type="entry name" value="Basic helix-loop-helix transcription factor"/>
    <property type="match status" value="1"/>
</dbReference>
<feature type="compositionally biased region" description="Polar residues" evidence="6">
    <location>
        <begin position="241"/>
        <end position="256"/>
    </location>
</feature>
<dbReference type="SUPFAM" id="SSF47459">
    <property type="entry name" value="HLH, helix-loop-helix DNA-binding domain"/>
    <property type="match status" value="1"/>
</dbReference>
<keyword evidence="9" id="KW-1185">Reference proteome</keyword>